<dbReference type="Gene3D" id="3.40.50.1820">
    <property type="entry name" value="alpha/beta hydrolase"/>
    <property type="match status" value="1"/>
</dbReference>
<sequence length="274" mass="31355">MKFIPKTVGLFINTVSFISPKTAGNLALSLFSKPLKGKIKEKDFDFLDTAFKEELEYEDLNIMTYRWLGKNKTILLVHGWESNAARWKPLIKNLQEQNYNVIALDAPAHGRSGSKRFNAILYSEFIHIVSKKFNPDVIIGHSVGGMATVFYQHKYQNTALEKLVLLGAPANFTGVFNRYVDMMGYNKKVHKKISDIVVEKYGHAPEYFSAADFSKEIKTSALIIHDERDRIIPYQDAIHFDKNYINAKLITTQGFGHSLNNETITEYINKYIAY</sequence>
<proteinExistence type="predicted"/>
<organism evidence="2 3">
    <name type="scientific">Lacinutrix gracilariae</name>
    <dbReference type="NCBI Taxonomy" id="1747198"/>
    <lineage>
        <taxon>Bacteria</taxon>
        <taxon>Pseudomonadati</taxon>
        <taxon>Bacteroidota</taxon>
        <taxon>Flavobacteriia</taxon>
        <taxon>Flavobacteriales</taxon>
        <taxon>Flavobacteriaceae</taxon>
        <taxon>Lacinutrix</taxon>
    </lineage>
</organism>
<evidence type="ECO:0000259" key="1">
    <source>
        <dbReference type="Pfam" id="PF00561"/>
    </source>
</evidence>
<evidence type="ECO:0000313" key="3">
    <source>
        <dbReference type="Proteomes" id="UP001597467"/>
    </source>
</evidence>
<dbReference type="RefSeq" id="WP_379905756.1">
    <property type="nucleotide sequence ID" value="NZ_JBHULM010000012.1"/>
</dbReference>
<feature type="domain" description="AB hydrolase-1" evidence="1">
    <location>
        <begin position="73"/>
        <end position="179"/>
    </location>
</feature>
<dbReference type="GO" id="GO:0016787">
    <property type="term" value="F:hydrolase activity"/>
    <property type="evidence" value="ECO:0007669"/>
    <property type="project" value="UniProtKB-KW"/>
</dbReference>
<dbReference type="EMBL" id="JBHULM010000012">
    <property type="protein sequence ID" value="MFD2543644.1"/>
    <property type="molecule type" value="Genomic_DNA"/>
</dbReference>
<keyword evidence="2" id="KW-0378">Hydrolase</keyword>
<dbReference type="InterPro" id="IPR000073">
    <property type="entry name" value="AB_hydrolase_1"/>
</dbReference>
<comment type="caution">
    <text evidence="2">The sequence shown here is derived from an EMBL/GenBank/DDBJ whole genome shotgun (WGS) entry which is preliminary data.</text>
</comment>
<protein>
    <submittedName>
        <fullName evidence="2">Alpha/beta hydrolase</fullName>
    </submittedName>
</protein>
<dbReference type="InterPro" id="IPR029058">
    <property type="entry name" value="AB_hydrolase_fold"/>
</dbReference>
<gene>
    <name evidence="2" type="ORF">ACFSSB_15025</name>
</gene>
<dbReference type="SUPFAM" id="SSF53474">
    <property type="entry name" value="alpha/beta-Hydrolases"/>
    <property type="match status" value="1"/>
</dbReference>
<dbReference type="PANTHER" id="PTHR46438:SF11">
    <property type="entry name" value="LIPASE-RELATED"/>
    <property type="match status" value="1"/>
</dbReference>
<reference evidence="3" key="1">
    <citation type="journal article" date="2019" name="Int. J. Syst. Evol. Microbiol.">
        <title>The Global Catalogue of Microorganisms (GCM) 10K type strain sequencing project: providing services to taxonomists for standard genome sequencing and annotation.</title>
        <authorList>
            <consortium name="The Broad Institute Genomics Platform"/>
            <consortium name="The Broad Institute Genome Sequencing Center for Infectious Disease"/>
            <person name="Wu L."/>
            <person name="Ma J."/>
        </authorList>
    </citation>
    <scope>NUCLEOTIDE SEQUENCE [LARGE SCALE GENOMIC DNA]</scope>
    <source>
        <strain evidence="3">KCTC 42808</strain>
    </source>
</reference>
<evidence type="ECO:0000313" key="2">
    <source>
        <dbReference type="EMBL" id="MFD2543644.1"/>
    </source>
</evidence>
<accession>A0ABW5K407</accession>
<name>A0ABW5K407_9FLAO</name>
<keyword evidence="3" id="KW-1185">Reference proteome</keyword>
<dbReference type="Pfam" id="PF00561">
    <property type="entry name" value="Abhydrolase_1"/>
    <property type="match status" value="1"/>
</dbReference>
<dbReference type="PANTHER" id="PTHR46438">
    <property type="entry name" value="ALPHA/BETA-HYDROLASES SUPERFAMILY PROTEIN"/>
    <property type="match status" value="1"/>
</dbReference>
<dbReference type="Proteomes" id="UP001597467">
    <property type="component" value="Unassembled WGS sequence"/>
</dbReference>